<comment type="caution">
    <text evidence="8">The sequence shown here is derived from an EMBL/GenBank/DDBJ whole genome shotgun (WGS) entry which is preliminary data.</text>
</comment>
<comment type="similarity">
    <text evidence="2">Belongs to the tryptophan 2-monooxygenase family.</text>
</comment>
<comment type="pathway">
    <text evidence="1">Plant hormone metabolism; auxin biosynthesis.</text>
</comment>
<evidence type="ECO:0000256" key="1">
    <source>
        <dbReference type="ARBA" id="ARBA00004814"/>
    </source>
</evidence>
<evidence type="ECO:0000259" key="7">
    <source>
        <dbReference type="Pfam" id="PF01593"/>
    </source>
</evidence>
<organism evidence="8 9">
    <name type="scientific">Sphingomonas limnosediminicola</name>
    <dbReference type="NCBI Taxonomy" id="940133"/>
    <lineage>
        <taxon>Bacteria</taxon>
        <taxon>Pseudomonadati</taxon>
        <taxon>Pseudomonadota</taxon>
        <taxon>Alphaproteobacteria</taxon>
        <taxon>Sphingomonadales</taxon>
        <taxon>Sphingomonadaceae</taxon>
        <taxon>Sphingomonas</taxon>
    </lineage>
</organism>
<evidence type="ECO:0000256" key="4">
    <source>
        <dbReference type="ARBA" id="ARBA00017871"/>
    </source>
</evidence>
<sequence length="519" mass="55941">MLERIGAVGGVGAAYLAMEAMGLAIPTPAGAENFSLPPSSGNGRSVVILGAGIAGLVSAYELSRAGYRVTVLEARDRAGGRAWTVRNGTRIEQIGRPDQVASFSPGLYFNAGPARLPSTHRAILGYARKFGVRLEPFINVNRNAGWDFNGKVQPERRMVNDMRGHVGELLAKAIDHHALDQEMPKGELEMMRQFLGAWADLDEKGKYSPSGPSGFSIMGGGYNQAPVPLPPLGFKDLAPSRAIGLPYLFENIWDMQATMLQPVGGMDRIAHAFYEQVKPLVHLNSPVTAIRRVGDRVRIEHGPGKQITDADFAVVTLGSNLLEKIPNDFSPAKKAALKGIPYLPSVKVAFEAPRFWETDDNIFGGLAWTDRANENVIYPSHEIGAPKGVLVAAYVAGWTNQDNPQKFAGYSHQQRFQICRDSIEALHPGHSRLLSKPATVAWGLTPYSEGVGALWPDGPRAGPGGGSRGAQYVELLKPEGPIVFAGEHLSYQGLWQEGATLSAHEALKLVAAMAKSRTA</sequence>
<evidence type="ECO:0000313" key="9">
    <source>
        <dbReference type="Proteomes" id="UP001500827"/>
    </source>
</evidence>
<dbReference type="EMBL" id="BAABBM010000001">
    <property type="protein sequence ID" value="GAA3892530.1"/>
    <property type="molecule type" value="Genomic_DNA"/>
</dbReference>
<name>A0ABP7L3L9_9SPHN</name>
<dbReference type="EC" id="1.13.12.3" evidence="3"/>
<dbReference type="InterPro" id="IPR050281">
    <property type="entry name" value="Flavin_monoamine_oxidase"/>
</dbReference>
<dbReference type="PANTHER" id="PTHR10742:SF342">
    <property type="entry name" value="AMINE OXIDASE"/>
    <property type="match status" value="1"/>
</dbReference>
<dbReference type="SUPFAM" id="SSF54373">
    <property type="entry name" value="FAD-linked reductases, C-terminal domain"/>
    <property type="match status" value="1"/>
</dbReference>
<proteinExistence type="inferred from homology"/>
<keyword evidence="5" id="KW-0073">Auxin biosynthesis</keyword>
<protein>
    <recommendedName>
        <fullName evidence="4">Tryptophan 2-monooxygenase</fullName>
        <ecNumber evidence="3">1.13.12.3</ecNumber>
    </recommendedName>
</protein>
<dbReference type="InterPro" id="IPR002937">
    <property type="entry name" value="Amino_oxidase"/>
</dbReference>
<comment type="catalytic activity">
    <reaction evidence="6">
        <text>L-tryptophan + O2 = indole-3-acetamide + CO2 + H2O</text>
        <dbReference type="Rhea" id="RHEA:16165"/>
        <dbReference type="ChEBI" id="CHEBI:15377"/>
        <dbReference type="ChEBI" id="CHEBI:15379"/>
        <dbReference type="ChEBI" id="CHEBI:16031"/>
        <dbReference type="ChEBI" id="CHEBI:16526"/>
        <dbReference type="ChEBI" id="CHEBI:57912"/>
        <dbReference type="EC" id="1.13.12.3"/>
    </reaction>
</comment>
<accession>A0ABP7L3L9</accession>
<evidence type="ECO:0000256" key="3">
    <source>
        <dbReference type="ARBA" id="ARBA00012535"/>
    </source>
</evidence>
<dbReference type="Pfam" id="PF01593">
    <property type="entry name" value="Amino_oxidase"/>
    <property type="match status" value="1"/>
</dbReference>
<dbReference type="SUPFAM" id="SSF51905">
    <property type="entry name" value="FAD/NAD(P)-binding domain"/>
    <property type="match status" value="1"/>
</dbReference>
<dbReference type="InterPro" id="IPR036188">
    <property type="entry name" value="FAD/NAD-bd_sf"/>
</dbReference>
<dbReference type="PANTHER" id="PTHR10742">
    <property type="entry name" value="FLAVIN MONOAMINE OXIDASE"/>
    <property type="match status" value="1"/>
</dbReference>
<dbReference type="Gene3D" id="1.20.1440.240">
    <property type="match status" value="1"/>
</dbReference>
<evidence type="ECO:0000256" key="6">
    <source>
        <dbReference type="ARBA" id="ARBA00047321"/>
    </source>
</evidence>
<dbReference type="Proteomes" id="UP001500827">
    <property type="component" value="Unassembled WGS sequence"/>
</dbReference>
<evidence type="ECO:0000256" key="5">
    <source>
        <dbReference type="ARBA" id="ARBA00023070"/>
    </source>
</evidence>
<evidence type="ECO:0000313" key="8">
    <source>
        <dbReference type="EMBL" id="GAA3892530.1"/>
    </source>
</evidence>
<keyword evidence="9" id="KW-1185">Reference proteome</keyword>
<feature type="domain" description="Amine oxidase" evidence="7">
    <location>
        <begin position="53"/>
        <end position="506"/>
    </location>
</feature>
<dbReference type="Gene3D" id="3.50.50.60">
    <property type="entry name" value="FAD/NAD(P)-binding domain"/>
    <property type="match status" value="1"/>
</dbReference>
<reference evidence="9" key="1">
    <citation type="journal article" date="2019" name="Int. J. Syst. Evol. Microbiol.">
        <title>The Global Catalogue of Microorganisms (GCM) 10K type strain sequencing project: providing services to taxonomists for standard genome sequencing and annotation.</title>
        <authorList>
            <consortium name="The Broad Institute Genomics Platform"/>
            <consortium name="The Broad Institute Genome Sequencing Center for Infectious Disease"/>
            <person name="Wu L."/>
            <person name="Ma J."/>
        </authorList>
    </citation>
    <scope>NUCLEOTIDE SEQUENCE [LARGE SCALE GENOMIC DNA]</scope>
    <source>
        <strain evidence="9">JCM 17543</strain>
    </source>
</reference>
<evidence type="ECO:0000256" key="2">
    <source>
        <dbReference type="ARBA" id="ARBA00005833"/>
    </source>
</evidence>
<dbReference type="Gene3D" id="3.90.660.10">
    <property type="match status" value="1"/>
</dbReference>
<gene>
    <name evidence="8" type="ORF">GCM10022276_09650</name>
</gene>